<proteinExistence type="predicted"/>
<evidence type="ECO:0000313" key="8">
    <source>
        <dbReference type="EMBL" id="CAK8693936.1"/>
    </source>
</evidence>
<keyword evidence="1" id="KW-0479">Metal-binding</keyword>
<feature type="domain" description="RING-type" evidence="7">
    <location>
        <begin position="237"/>
        <end position="278"/>
    </location>
</feature>
<gene>
    <name evidence="8" type="ORF">CVLEPA_LOCUS27223</name>
</gene>
<dbReference type="SMART" id="SM00184">
    <property type="entry name" value="RING"/>
    <property type="match status" value="1"/>
</dbReference>
<reference evidence="8 9" key="1">
    <citation type="submission" date="2024-02" db="EMBL/GenBank/DDBJ databases">
        <authorList>
            <person name="Daric V."/>
            <person name="Darras S."/>
        </authorList>
    </citation>
    <scope>NUCLEOTIDE SEQUENCE [LARGE SCALE GENOMIC DNA]</scope>
</reference>
<dbReference type="InterPro" id="IPR001841">
    <property type="entry name" value="Znf_RING"/>
</dbReference>
<dbReference type="SUPFAM" id="SSF57850">
    <property type="entry name" value="RING/U-box"/>
    <property type="match status" value="1"/>
</dbReference>
<keyword evidence="3" id="KW-0862">Zinc</keyword>
<dbReference type="InterPro" id="IPR013083">
    <property type="entry name" value="Znf_RING/FYVE/PHD"/>
</dbReference>
<keyword evidence="2 4" id="KW-0863">Zinc-finger</keyword>
<accession>A0ABP0GQA0</accession>
<feature type="region of interest" description="Disordered" evidence="5">
    <location>
        <begin position="141"/>
        <end position="178"/>
    </location>
</feature>
<dbReference type="PANTHER" id="PTHR46717">
    <property type="entry name" value="E3 UBIQUITIN-PROTEIN LIGASE RNF180"/>
    <property type="match status" value="1"/>
</dbReference>
<comment type="caution">
    <text evidence="8">The sequence shown here is derived from an EMBL/GenBank/DDBJ whole genome shotgun (WGS) entry which is preliminary data.</text>
</comment>
<feature type="compositionally biased region" description="Low complexity" evidence="5">
    <location>
        <begin position="169"/>
        <end position="178"/>
    </location>
</feature>
<dbReference type="InterPro" id="IPR017907">
    <property type="entry name" value="Znf_RING_CS"/>
</dbReference>
<evidence type="ECO:0000259" key="7">
    <source>
        <dbReference type="PROSITE" id="PS50089"/>
    </source>
</evidence>
<dbReference type="PROSITE" id="PS00518">
    <property type="entry name" value="ZF_RING_1"/>
    <property type="match status" value="1"/>
</dbReference>
<dbReference type="InterPro" id="IPR033263">
    <property type="entry name" value="RNF180"/>
</dbReference>
<organism evidence="8 9">
    <name type="scientific">Clavelina lepadiformis</name>
    <name type="common">Light-bulb sea squirt</name>
    <name type="synonym">Ascidia lepadiformis</name>
    <dbReference type="NCBI Taxonomy" id="159417"/>
    <lineage>
        <taxon>Eukaryota</taxon>
        <taxon>Metazoa</taxon>
        <taxon>Chordata</taxon>
        <taxon>Tunicata</taxon>
        <taxon>Ascidiacea</taxon>
        <taxon>Aplousobranchia</taxon>
        <taxon>Clavelinidae</taxon>
        <taxon>Clavelina</taxon>
    </lineage>
</organism>
<feature type="transmembrane region" description="Helical" evidence="6">
    <location>
        <begin position="357"/>
        <end position="377"/>
    </location>
</feature>
<evidence type="ECO:0000256" key="4">
    <source>
        <dbReference type="PROSITE-ProRule" id="PRU00175"/>
    </source>
</evidence>
<dbReference type="PANTHER" id="PTHR46717:SF1">
    <property type="entry name" value="E3 UBIQUITIN-PROTEIN LIGASE RNF180"/>
    <property type="match status" value="1"/>
</dbReference>
<evidence type="ECO:0000256" key="2">
    <source>
        <dbReference type="ARBA" id="ARBA00022771"/>
    </source>
</evidence>
<feature type="transmembrane region" description="Helical" evidence="6">
    <location>
        <begin position="333"/>
        <end position="351"/>
    </location>
</feature>
<protein>
    <recommendedName>
        <fullName evidence="7">RING-type domain-containing protein</fullName>
    </recommendedName>
</protein>
<keyword evidence="6" id="KW-0812">Transmembrane</keyword>
<dbReference type="Gene3D" id="3.30.40.10">
    <property type="entry name" value="Zinc/RING finger domain, C3HC4 (zinc finger)"/>
    <property type="match status" value="1"/>
</dbReference>
<keyword evidence="6" id="KW-1133">Transmembrane helix</keyword>
<sequence>MKLRCRKCRTFLIETSCLVNSHGEEINDENNLENTCCLENQKDPIWYVNYEIAPSWVGECLDMGNWTRGKLFCPKCRSRLGSFNFVQPKKCACATGIAHPLWMMKSKIDLGIIPVLRVPKPIVVDSTWTIIGESSNTIHKLASQERQQTPKDEASSTGIASSGQTTNETSLASTSSTNFSNNNLSERILAKRMKALRKKYQRNKIKKDQSYGRIEITNLNQKTYPVREEEIKQNNSCPICLDIYYKPTKCLPCAHMFCDPCLRQFSLYSDLVTCPVCRQDIASFKEINGLSTKLRQLFSNEYKWRQKQVKRLKINQINLPQPVPQAQFQHVRLLSLASQYILSVLAVVLHLQVSQKLFLMLLITFILVTIVIAQKCFKQIYAFVF</sequence>
<name>A0ABP0GQA0_CLALP</name>
<evidence type="ECO:0000256" key="3">
    <source>
        <dbReference type="ARBA" id="ARBA00022833"/>
    </source>
</evidence>
<dbReference type="EMBL" id="CAWYQH010000141">
    <property type="protein sequence ID" value="CAK8693936.1"/>
    <property type="molecule type" value="Genomic_DNA"/>
</dbReference>
<dbReference type="Pfam" id="PF13923">
    <property type="entry name" value="zf-C3HC4_2"/>
    <property type="match status" value="1"/>
</dbReference>
<dbReference type="PROSITE" id="PS50089">
    <property type="entry name" value="ZF_RING_2"/>
    <property type="match status" value="1"/>
</dbReference>
<evidence type="ECO:0000313" key="9">
    <source>
        <dbReference type="Proteomes" id="UP001642483"/>
    </source>
</evidence>
<evidence type="ECO:0000256" key="5">
    <source>
        <dbReference type="SAM" id="MobiDB-lite"/>
    </source>
</evidence>
<keyword evidence="6" id="KW-0472">Membrane</keyword>
<dbReference type="Proteomes" id="UP001642483">
    <property type="component" value="Unassembled WGS sequence"/>
</dbReference>
<evidence type="ECO:0000256" key="6">
    <source>
        <dbReference type="SAM" id="Phobius"/>
    </source>
</evidence>
<feature type="compositionally biased region" description="Polar residues" evidence="5">
    <location>
        <begin position="155"/>
        <end position="168"/>
    </location>
</feature>
<evidence type="ECO:0000256" key="1">
    <source>
        <dbReference type="ARBA" id="ARBA00022723"/>
    </source>
</evidence>
<keyword evidence="9" id="KW-1185">Reference proteome</keyword>